<proteinExistence type="predicted"/>
<evidence type="ECO:0000313" key="2">
    <source>
        <dbReference type="EMBL" id="PAV75398.1"/>
    </source>
</evidence>
<reference evidence="2 3" key="1">
    <citation type="journal article" date="2017" name="Curr. Biol.">
        <title>Genome architecture and evolution of a unichromosomal asexual nematode.</title>
        <authorList>
            <person name="Fradin H."/>
            <person name="Zegar C."/>
            <person name="Gutwein M."/>
            <person name="Lucas J."/>
            <person name="Kovtun M."/>
            <person name="Corcoran D."/>
            <person name="Baugh L.R."/>
            <person name="Kiontke K."/>
            <person name="Gunsalus K."/>
            <person name="Fitch D.H."/>
            <person name="Piano F."/>
        </authorList>
    </citation>
    <scope>NUCLEOTIDE SEQUENCE [LARGE SCALE GENOMIC DNA]</scope>
    <source>
        <strain evidence="2">PF1309</strain>
    </source>
</reference>
<keyword evidence="3" id="KW-1185">Reference proteome</keyword>
<dbReference type="STRING" id="2018661.A0A2A2KNE8"/>
<comment type="caution">
    <text evidence="2">The sequence shown here is derived from an EMBL/GenBank/DDBJ whole genome shotgun (WGS) entry which is preliminary data.</text>
</comment>
<evidence type="ECO:0000256" key="1">
    <source>
        <dbReference type="SAM" id="MobiDB-lite"/>
    </source>
</evidence>
<dbReference type="Proteomes" id="UP000218231">
    <property type="component" value="Unassembled WGS sequence"/>
</dbReference>
<evidence type="ECO:0000313" key="3">
    <source>
        <dbReference type="Proteomes" id="UP000218231"/>
    </source>
</evidence>
<feature type="region of interest" description="Disordered" evidence="1">
    <location>
        <begin position="17"/>
        <end position="38"/>
    </location>
</feature>
<gene>
    <name evidence="2" type="ORF">WR25_14868</name>
</gene>
<name>A0A2A2KNE8_9BILA</name>
<accession>A0A2A2KNE8</accession>
<feature type="region of interest" description="Disordered" evidence="1">
    <location>
        <begin position="63"/>
        <end position="112"/>
    </location>
</feature>
<dbReference type="AlphaFoldDB" id="A0A2A2KNE8"/>
<feature type="compositionally biased region" description="Basic residues" evidence="1">
    <location>
        <begin position="101"/>
        <end position="112"/>
    </location>
</feature>
<protein>
    <submittedName>
        <fullName evidence="2">Uncharacterized protein</fullName>
    </submittedName>
</protein>
<sequence>MMRLDETLTKYRKNLLEKSRTFQDEPGGEHSSDSRYGLKINGGISPGFENLISRLAVIEDDKDTPIFGDTTPPLSSIPRAGQITPPYDSQPRPPFFLPRFGRIRSSPKHTAS</sequence>
<feature type="compositionally biased region" description="Basic and acidic residues" evidence="1">
    <location>
        <begin position="17"/>
        <end position="33"/>
    </location>
</feature>
<organism evidence="2 3">
    <name type="scientific">Diploscapter pachys</name>
    <dbReference type="NCBI Taxonomy" id="2018661"/>
    <lineage>
        <taxon>Eukaryota</taxon>
        <taxon>Metazoa</taxon>
        <taxon>Ecdysozoa</taxon>
        <taxon>Nematoda</taxon>
        <taxon>Chromadorea</taxon>
        <taxon>Rhabditida</taxon>
        <taxon>Rhabditina</taxon>
        <taxon>Rhabditomorpha</taxon>
        <taxon>Rhabditoidea</taxon>
        <taxon>Rhabditidae</taxon>
        <taxon>Diploscapter</taxon>
    </lineage>
</organism>
<dbReference type="EMBL" id="LIAE01008125">
    <property type="protein sequence ID" value="PAV75398.1"/>
    <property type="molecule type" value="Genomic_DNA"/>
</dbReference>